<comment type="caution">
    <text evidence="2">The sequence shown here is derived from an EMBL/GenBank/DDBJ whole genome shotgun (WGS) entry which is preliminary data.</text>
</comment>
<sequence>MLRESPSPGNRAGEAYLKSKASQRQQLKERESKPSLEPRRKLHLISEKRERSRGLQLLEKSPSFKMMFSFLFGIYYFLVR</sequence>
<evidence type="ECO:0000256" key="1">
    <source>
        <dbReference type="SAM" id="MobiDB-lite"/>
    </source>
</evidence>
<protein>
    <submittedName>
        <fullName evidence="2">Uncharacterized protein</fullName>
    </submittedName>
</protein>
<evidence type="ECO:0000313" key="2">
    <source>
        <dbReference type="EMBL" id="KAF3570549.1"/>
    </source>
</evidence>
<name>A0A8S9RCQ9_BRACR</name>
<organism evidence="2 3">
    <name type="scientific">Brassica cretica</name>
    <name type="common">Mustard</name>
    <dbReference type="NCBI Taxonomy" id="69181"/>
    <lineage>
        <taxon>Eukaryota</taxon>
        <taxon>Viridiplantae</taxon>
        <taxon>Streptophyta</taxon>
        <taxon>Embryophyta</taxon>
        <taxon>Tracheophyta</taxon>
        <taxon>Spermatophyta</taxon>
        <taxon>Magnoliopsida</taxon>
        <taxon>eudicotyledons</taxon>
        <taxon>Gunneridae</taxon>
        <taxon>Pentapetalae</taxon>
        <taxon>rosids</taxon>
        <taxon>malvids</taxon>
        <taxon>Brassicales</taxon>
        <taxon>Brassicaceae</taxon>
        <taxon>Brassiceae</taxon>
        <taxon>Brassica</taxon>
    </lineage>
</organism>
<proteinExistence type="predicted"/>
<feature type="region of interest" description="Disordered" evidence="1">
    <location>
        <begin position="1"/>
        <end position="43"/>
    </location>
</feature>
<reference evidence="2" key="1">
    <citation type="submission" date="2019-12" db="EMBL/GenBank/DDBJ databases">
        <title>Genome sequencing and annotation of Brassica cretica.</title>
        <authorList>
            <person name="Studholme D.J."/>
            <person name="Sarris P."/>
        </authorList>
    </citation>
    <scope>NUCLEOTIDE SEQUENCE</scope>
    <source>
        <strain evidence="2">PFS-109/04</strain>
        <tissue evidence="2">Leaf</tissue>
    </source>
</reference>
<dbReference type="EMBL" id="QGKX02000095">
    <property type="protein sequence ID" value="KAF3570549.1"/>
    <property type="molecule type" value="Genomic_DNA"/>
</dbReference>
<dbReference type="AlphaFoldDB" id="A0A8S9RCQ9"/>
<feature type="compositionally biased region" description="Basic and acidic residues" evidence="1">
    <location>
        <begin position="26"/>
        <end position="43"/>
    </location>
</feature>
<evidence type="ECO:0000313" key="3">
    <source>
        <dbReference type="Proteomes" id="UP000712600"/>
    </source>
</evidence>
<accession>A0A8S9RCQ9</accession>
<gene>
    <name evidence="2" type="ORF">F2Q69_00060719</name>
</gene>
<dbReference type="Proteomes" id="UP000712600">
    <property type="component" value="Unassembled WGS sequence"/>
</dbReference>